<reference evidence="2" key="1">
    <citation type="submission" date="2020-03" db="EMBL/GenBank/DDBJ databases">
        <title>Castanea mollissima Vanexum genome sequencing.</title>
        <authorList>
            <person name="Staton M."/>
        </authorList>
    </citation>
    <scope>NUCLEOTIDE SEQUENCE</scope>
    <source>
        <tissue evidence="2">Leaf</tissue>
    </source>
</reference>
<dbReference type="InterPro" id="IPR036869">
    <property type="entry name" value="J_dom_sf"/>
</dbReference>
<dbReference type="SUPFAM" id="SSF46565">
    <property type="entry name" value="Chaperone J-domain"/>
    <property type="match status" value="1"/>
</dbReference>
<dbReference type="InterPro" id="IPR018253">
    <property type="entry name" value="DnaJ_domain_CS"/>
</dbReference>
<comment type="caution">
    <text evidence="2">The sequence shown here is derived from an EMBL/GenBank/DDBJ whole genome shotgun (WGS) entry which is preliminary data.</text>
</comment>
<dbReference type="EMBL" id="JRKL02004335">
    <property type="protein sequence ID" value="KAF3952828.1"/>
    <property type="molecule type" value="Genomic_DNA"/>
</dbReference>
<dbReference type="Gene3D" id="1.10.287.110">
    <property type="entry name" value="DnaJ domain"/>
    <property type="match status" value="1"/>
</dbReference>
<dbReference type="PANTHER" id="PTHR44240:SF33">
    <property type="entry name" value="OS03G0244950 PROTEIN"/>
    <property type="match status" value="1"/>
</dbReference>
<dbReference type="AlphaFoldDB" id="A0A8J4V8Y2"/>
<sequence>MFSSPSASLTTPPKFLAKPLYPAHASPRVRFPPPLAFAATASSSSAETCTNSTASSSSSYLPNSNMAAAACTSSPYQVLGISTGATCHEIKAAYRRLARTCHPDVAISTNRKDTSGGGGGEFMKVHAAYSTLSDPEKRADYDRRINIRRYQPLRASSGFSGSGYARRNWETDQCW</sequence>
<dbReference type="Proteomes" id="UP000737018">
    <property type="component" value="Unassembled WGS sequence"/>
</dbReference>
<dbReference type="CDD" id="cd06257">
    <property type="entry name" value="DnaJ"/>
    <property type="match status" value="1"/>
</dbReference>
<proteinExistence type="predicted"/>
<dbReference type="PANTHER" id="PTHR44240">
    <property type="entry name" value="DNAJ DOMAIN (PROKARYOTIC HEAT SHOCK PROTEIN)-RELATED"/>
    <property type="match status" value="1"/>
</dbReference>
<dbReference type="PRINTS" id="PR00625">
    <property type="entry name" value="JDOMAIN"/>
</dbReference>
<dbReference type="InterPro" id="IPR001623">
    <property type="entry name" value="DnaJ_domain"/>
</dbReference>
<dbReference type="OrthoDB" id="445556at2759"/>
<evidence type="ECO:0000259" key="1">
    <source>
        <dbReference type="PROSITE" id="PS50076"/>
    </source>
</evidence>
<dbReference type="Pfam" id="PF00226">
    <property type="entry name" value="DnaJ"/>
    <property type="match status" value="1"/>
</dbReference>
<feature type="domain" description="J" evidence="1">
    <location>
        <begin position="74"/>
        <end position="145"/>
    </location>
</feature>
<name>A0A8J4V8Y2_9ROSI</name>
<accession>A0A8J4V8Y2</accession>
<gene>
    <name evidence="2" type="ORF">CMV_021657</name>
</gene>
<dbReference type="PROSITE" id="PS50076">
    <property type="entry name" value="DNAJ_2"/>
    <property type="match status" value="1"/>
</dbReference>
<dbReference type="PROSITE" id="PS00636">
    <property type="entry name" value="DNAJ_1"/>
    <property type="match status" value="1"/>
</dbReference>
<evidence type="ECO:0000313" key="2">
    <source>
        <dbReference type="EMBL" id="KAF3952828.1"/>
    </source>
</evidence>
<dbReference type="InterPro" id="IPR052276">
    <property type="entry name" value="Diphthamide-biosynth_chaperone"/>
</dbReference>
<dbReference type="SMART" id="SM00271">
    <property type="entry name" value="DnaJ"/>
    <property type="match status" value="1"/>
</dbReference>
<protein>
    <recommendedName>
        <fullName evidence="1">J domain-containing protein</fullName>
    </recommendedName>
</protein>
<keyword evidence="3" id="KW-1185">Reference proteome</keyword>
<evidence type="ECO:0000313" key="3">
    <source>
        <dbReference type="Proteomes" id="UP000737018"/>
    </source>
</evidence>
<organism evidence="2 3">
    <name type="scientific">Castanea mollissima</name>
    <name type="common">Chinese chestnut</name>
    <dbReference type="NCBI Taxonomy" id="60419"/>
    <lineage>
        <taxon>Eukaryota</taxon>
        <taxon>Viridiplantae</taxon>
        <taxon>Streptophyta</taxon>
        <taxon>Embryophyta</taxon>
        <taxon>Tracheophyta</taxon>
        <taxon>Spermatophyta</taxon>
        <taxon>Magnoliopsida</taxon>
        <taxon>eudicotyledons</taxon>
        <taxon>Gunneridae</taxon>
        <taxon>Pentapetalae</taxon>
        <taxon>rosids</taxon>
        <taxon>fabids</taxon>
        <taxon>Fagales</taxon>
        <taxon>Fagaceae</taxon>
        <taxon>Castanea</taxon>
    </lineage>
</organism>